<gene>
    <name evidence="2" type="ORF">F8154_04620</name>
</gene>
<feature type="coiled-coil region" evidence="1">
    <location>
        <begin position="151"/>
        <end position="220"/>
    </location>
</feature>
<keyword evidence="3" id="KW-1185">Reference proteome</keyword>
<dbReference type="AlphaFoldDB" id="A0A6I0F239"/>
<dbReference type="OrthoDB" id="1706424at2"/>
<evidence type="ECO:0000313" key="2">
    <source>
        <dbReference type="EMBL" id="KAB3536047.1"/>
    </source>
</evidence>
<dbReference type="RefSeq" id="WP_151860426.1">
    <property type="nucleotide sequence ID" value="NZ_WBZC01000013.1"/>
</dbReference>
<accession>A0A6I0F239</accession>
<protein>
    <recommendedName>
        <fullName evidence="4">N-terminal domain of peptidoglycan hydrolase CwlO-containing protein</fullName>
    </recommendedName>
</protein>
<feature type="coiled-coil region" evidence="1">
    <location>
        <begin position="63"/>
        <end position="97"/>
    </location>
</feature>
<reference evidence="2 3" key="1">
    <citation type="submission" date="2019-10" db="EMBL/GenBank/DDBJ databases">
        <title>Alkaliphilus serpentinus sp. nov. and Alkaliphilus pronyensis sp. nov., two novel anaerobic alkaliphilic species isolated from the serpentinized-hosted hydrothermal field of the Prony Bay (New Caledonia).</title>
        <authorList>
            <person name="Postec A."/>
        </authorList>
    </citation>
    <scope>NUCLEOTIDE SEQUENCE [LARGE SCALE GENOMIC DNA]</scope>
    <source>
        <strain evidence="2 3">LacV</strain>
    </source>
</reference>
<dbReference type="Proteomes" id="UP000432715">
    <property type="component" value="Unassembled WGS sequence"/>
</dbReference>
<keyword evidence="1" id="KW-0175">Coiled coil</keyword>
<dbReference type="EMBL" id="WBZC01000013">
    <property type="protein sequence ID" value="KAB3536047.1"/>
    <property type="molecule type" value="Genomic_DNA"/>
</dbReference>
<sequence>MVKNRKKLAIAFSLIFLITIMVISSAILISEAEPFDNVEEKLSGISEEEIKILHDLFFLTEVIKRAEEQEAETVKEIDALSYQIKDLELKIKAEEVKYISNKRALEEVLKSYQRRGAASYIEIILSSDSLAALLRRINVLRDLTKNTGELMVKLEDSKNRLDIEKKKLTESLNIVKEKQRQLASYLTTQKELMDELEGYLTQLEEEKEYYQERLHNMEIMWDKLKPLFTDTIKEFSRIIEEGSLPLDAVKTTFTLSGIKGSIDDETLNSIFDEYSNLPKMEFEFLPNEVKVNMPNSNLTLMGKFVIHQGNVLRFQVESGEFYGVPLKEVSLEGLFKEDYLEIDLKPLIGKNIIREIEIKEGYIEILARLVLF</sequence>
<dbReference type="Gene3D" id="6.10.250.3150">
    <property type="match status" value="1"/>
</dbReference>
<name>A0A6I0F239_9FIRM</name>
<evidence type="ECO:0000256" key="1">
    <source>
        <dbReference type="SAM" id="Coils"/>
    </source>
</evidence>
<comment type="caution">
    <text evidence="2">The sequence shown here is derived from an EMBL/GenBank/DDBJ whole genome shotgun (WGS) entry which is preliminary data.</text>
</comment>
<organism evidence="2 3">
    <name type="scientific">Alkaliphilus pronyensis</name>
    <dbReference type="NCBI Taxonomy" id="1482732"/>
    <lineage>
        <taxon>Bacteria</taxon>
        <taxon>Bacillati</taxon>
        <taxon>Bacillota</taxon>
        <taxon>Clostridia</taxon>
        <taxon>Peptostreptococcales</taxon>
        <taxon>Natronincolaceae</taxon>
        <taxon>Alkaliphilus</taxon>
    </lineage>
</organism>
<evidence type="ECO:0008006" key="4">
    <source>
        <dbReference type="Google" id="ProtNLM"/>
    </source>
</evidence>
<proteinExistence type="predicted"/>
<evidence type="ECO:0000313" key="3">
    <source>
        <dbReference type="Proteomes" id="UP000432715"/>
    </source>
</evidence>